<keyword evidence="1 5" id="KW-0413">Isomerase</keyword>
<evidence type="ECO:0000259" key="6">
    <source>
        <dbReference type="Pfam" id="PF02350"/>
    </source>
</evidence>
<dbReference type="Pfam" id="PF02350">
    <property type="entry name" value="Epimerase_2"/>
    <property type="match status" value="1"/>
</dbReference>
<dbReference type="PANTHER" id="PTHR43174">
    <property type="entry name" value="UDP-N-ACETYLGLUCOSAMINE 2-EPIMERASE"/>
    <property type="match status" value="1"/>
</dbReference>
<proteinExistence type="inferred from homology"/>
<reference evidence="7 8" key="1">
    <citation type="submission" date="2019-03" db="EMBL/GenBank/DDBJ databases">
        <title>Genomic Encyclopedia of Type Strains, Phase IV (KMG-IV): sequencing the most valuable type-strain genomes for metagenomic binning, comparative biology and taxonomic classification.</title>
        <authorList>
            <person name="Goeker M."/>
        </authorList>
    </citation>
    <scope>NUCLEOTIDE SEQUENCE [LARGE SCALE GENOMIC DNA]</scope>
    <source>
        <strain evidence="7 8">DSM 25903</strain>
    </source>
</reference>
<evidence type="ECO:0000256" key="2">
    <source>
        <dbReference type="ARBA" id="ARBA00036080"/>
    </source>
</evidence>
<accession>A0A4R7C480</accession>
<evidence type="ECO:0000256" key="4">
    <source>
        <dbReference type="ARBA" id="ARBA00038858"/>
    </source>
</evidence>
<evidence type="ECO:0000313" key="8">
    <source>
        <dbReference type="Proteomes" id="UP000295122"/>
    </source>
</evidence>
<gene>
    <name evidence="7" type="ORF">EV668_0453</name>
</gene>
<dbReference type="PANTHER" id="PTHR43174:SF2">
    <property type="entry name" value="UDP-N-ACETYLGLUCOSAMINE 2-EPIMERASE"/>
    <property type="match status" value="1"/>
</dbReference>
<evidence type="ECO:0000313" key="7">
    <source>
        <dbReference type="EMBL" id="TDR93198.1"/>
    </source>
</evidence>
<evidence type="ECO:0000256" key="1">
    <source>
        <dbReference type="ARBA" id="ARBA00023235"/>
    </source>
</evidence>
<dbReference type="GO" id="GO:0008761">
    <property type="term" value="F:UDP-N-acetylglucosamine 2-epimerase activity"/>
    <property type="evidence" value="ECO:0007669"/>
    <property type="project" value="UniProtKB-EC"/>
</dbReference>
<dbReference type="CDD" id="cd03786">
    <property type="entry name" value="GTB_UDP-GlcNAc_2-Epimerase"/>
    <property type="match status" value="1"/>
</dbReference>
<dbReference type="EC" id="5.1.3.14" evidence="4"/>
<feature type="domain" description="UDP-N-acetylglucosamine 2-epimerase" evidence="6">
    <location>
        <begin position="31"/>
        <end position="362"/>
    </location>
</feature>
<dbReference type="SUPFAM" id="SSF53756">
    <property type="entry name" value="UDP-Glycosyltransferase/glycogen phosphorylase"/>
    <property type="match status" value="1"/>
</dbReference>
<name>A0A4R7C480_9HYPH</name>
<keyword evidence="8" id="KW-1185">Reference proteome</keyword>
<dbReference type="Proteomes" id="UP000295122">
    <property type="component" value="Unassembled WGS sequence"/>
</dbReference>
<dbReference type="AlphaFoldDB" id="A0A4R7C480"/>
<dbReference type="InterPro" id="IPR029767">
    <property type="entry name" value="WecB-like"/>
</dbReference>
<evidence type="ECO:0000256" key="3">
    <source>
        <dbReference type="ARBA" id="ARBA00038209"/>
    </source>
</evidence>
<dbReference type="InterPro" id="IPR003331">
    <property type="entry name" value="UDP_GlcNAc_Epimerase_2_dom"/>
</dbReference>
<protein>
    <recommendedName>
        <fullName evidence="4">UDP-N-acetylglucosamine 2-epimerase (non-hydrolyzing)</fullName>
        <ecNumber evidence="4">5.1.3.14</ecNumber>
    </recommendedName>
</protein>
<dbReference type="NCBIfam" id="TIGR00236">
    <property type="entry name" value="wecB"/>
    <property type="match status" value="1"/>
</dbReference>
<comment type="catalytic activity">
    <reaction evidence="2">
        <text>UDP-N-acetyl-alpha-D-glucosamine = UDP-N-acetyl-alpha-D-mannosamine</text>
        <dbReference type="Rhea" id="RHEA:17213"/>
        <dbReference type="ChEBI" id="CHEBI:57705"/>
        <dbReference type="ChEBI" id="CHEBI:68623"/>
        <dbReference type="EC" id="5.1.3.14"/>
    </reaction>
</comment>
<dbReference type="EMBL" id="SNZR01000011">
    <property type="protein sequence ID" value="TDR93198.1"/>
    <property type="molecule type" value="Genomic_DNA"/>
</dbReference>
<organism evidence="7 8">
    <name type="scientific">Enterovirga rhinocerotis</name>
    <dbReference type="NCBI Taxonomy" id="1339210"/>
    <lineage>
        <taxon>Bacteria</taxon>
        <taxon>Pseudomonadati</taxon>
        <taxon>Pseudomonadota</taxon>
        <taxon>Alphaproteobacteria</taxon>
        <taxon>Hyphomicrobiales</taxon>
        <taxon>Methylobacteriaceae</taxon>
        <taxon>Enterovirga</taxon>
    </lineage>
</organism>
<comment type="similarity">
    <text evidence="3 5">Belongs to the UDP-N-acetylglucosamine 2-epimerase family.</text>
</comment>
<sequence length="379" mass="41270">MNMINADEKKHVVCVVGTRPEAIKMAPVIAELKLRPWCRVTVVGTGQHREMMHQALGAFGLGVDVDLDVMTPNQRLSTLSSRILSGFDAYLQKENPDLVLAQGDTTTVMAVALCCFHAKVPLGHVEAGLRTSQIDNPFPEEFNRRIASLAAALHFAPTGRAKEKLLAENYDPATVFVTGNTVIDALLTILKQYPESSAKSDIVLVTMHRRENHGLPMERVCESIARLHDRYPHLRFRLPVHPNPAVKSVVEAKLKGLERIVLSDPLSYGELACVMRDSLLILTDSGGIQEEAPILRKPVLVLRSETERPEALDAGVGKLVGTDSALIEAEVDRLLTDEAYYASMASGASPYGDGQAAQRIADRCAAYLGLGGTVMPDFA</sequence>
<comment type="caution">
    <text evidence="7">The sequence shown here is derived from an EMBL/GenBank/DDBJ whole genome shotgun (WGS) entry which is preliminary data.</text>
</comment>
<dbReference type="Gene3D" id="3.40.50.2000">
    <property type="entry name" value="Glycogen Phosphorylase B"/>
    <property type="match status" value="2"/>
</dbReference>
<evidence type="ECO:0000256" key="5">
    <source>
        <dbReference type="RuleBase" id="RU003513"/>
    </source>
</evidence>